<keyword evidence="3" id="KW-0694">RNA-binding</keyword>
<dbReference type="PANTHER" id="PTHR13161">
    <property type="entry name" value="SPLICING FACTOR SUPPRESSOR OF WHITE APRICOT"/>
    <property type="match status" value="1"/>
</dbReference>
<evidence type="ECO:0000256" key="5">
    <source>
        <dbReference type="ARBA" id="ARBA00023163"/>
    </source>
</evidence>
<feature type="coiled-coil region" evidence="7">
    <location>
        <begin position="149"/>
        <end position="183"/>
    </location>
</feature>
<dbReference type="InterPro" id="IPR035967">
    <property type="entry name" value="SWAP/Surp_sf"/>
</dbReference>
<accession>A0ABN8NS87</accession>
<dbReference type="EMBL" id="CALNXK010000034">
    <property type="protein sequence ID" value="CAH3120340.1"/>
    <property type="molecule type" value="Genomic_DNA"/>
</dbReference>
<keyword evidence="2" id="KW-0677">Repeat</keyword>
<organism evidence="10 11">
    <name type="scientific">Porites lobata</name>
    <dbReference type="NCBI Taxonomy" id="104759"/>
    <lineage>
        <taxon>Eukaryota</taxon>
        <taxon>Metazoa</taxon>
        <taxon>Cnidaria</taxon>
        <taxon>Anthozoa</taxon>
        <taxon>Hexacorallia</taxon>
        <taxon>Scleractinia</taxon>
        <taxon>Fungiina</taxon>
        <taxon>Poritidae</taxon>
        <taxon>Porites</taxon>
    </lineage>
</organism>
<feature type="compositionally biased region" description="Acidic residues" evidence="8">
    <location>
        <begin position="647"/>
        <end position="659"/>
    </location>
</feature>
<evidence type="ECO:0000256" key="3">
    <source>
        <dbReference type="ARBA" id="ARBA00022884"/>
    </source>
</evidence>
<feature type="region of interest" description="Disordered" evidence="8">
    <location>
        <begin position="732"/>
        <end position="800"/>
    </location>
</feature>
<feature type="compositionally biased region" description="Basic and acidic residues" evidence="8">
    <location>
        <begin position="660"/>
        <end position="675"/>
    </location>
</feature>
<sequence length="814" mass="91236">MTSVLCLPKRHVVFMCHLKITSLIKLWIWKRLVLFIGIARLVEEGFDKKSDMSGLFDAHKVGLPKDSRSRARRKEDDLLVFGYACKLFEDYEKAAAFDPEKSLIPWMGDESLRIDRYDARLHLTDKAQFIAKPSDGVPSLTPEEEEIERLCDEERYMDLNRDMEEYESQQEEEMKRFQQALQEDGAYNSVSFGYDYNTPEIPSQYPQTTSAHENKQSGSMLYKTQQDSSFPTSDVQKTVLPPAPLPAVVAPPPEPFVPPDELEIPQGMEIPETAKMQAIIERTAAFVAKQGKQMEILVKAKQSGNPQFDFLLMDNWLNPYYKHVLRYITEGKFTPEIPPQPSTQPQEEEKESDSSEEESDGEYELHPLLQASLHKKVTRSRPTSASSPVPLGNKFNRTFAPVTSGLSSTAFPHDHTDNNNAHVSIVDEEVNYSMWYPQDDMYGHYVSSAGYTYHPPVVPVLSVADMIPPPPPPPGEGPLEEEWLEFTSSVPPLPPPPPPPVPPALFLHDGVDVSEALPPPDPTGMSTMPLGTPQVIPPPPDLQPIVDKLAIYAAKNGPDFESIIKAKNDPRFEFLNPWNTHHGYYNLKKQEALENQQLQQSATSEENGKSIEVSKGPISFSIKAKETKKPKIEYRTSVIYKQSCEQGESDEEVNEEGSEAECKEKSEANGRKPEQETAVNSGSTSTENSAPEVDSIKAAERIAQHLESESRDKQLQIERRRKASLFISMLKKTNPGDEVETNQSSQENLVPSGRTRKFMEKRQDTRPESPPVKRSRISDDDSDSLSGGVGSPSPGSIRVTQDLMAKVLAASRNK</sequence>
<name>A0ABN8NS87_9CNID</name>
<proteinExistence type="predicted"/>
<feature type="compositionally biased region" description="Basic and acidic residues" evidence="8">
    <location>
        <begin position="757"/>
        <end position="767"/>
    </location>
</feature>
<evidence type="ECO:0000256" key="7">
    <source>
        <dbReference type="SAM" id="Coils"/>
    </source>
</evidence>
<dbReference type="Proteomes" id="UP001159405">
    <property type="component" value="Unassembled WGS sequence"/>
</dbReference>
<evidence type="ECO:0000256" key="6">
    <source>
        <dbReference type="ARBA" id="ARBA00023187"/>
    </source>
</evidence>
<dbReference type="SMART" id="SM01141">
    <property type="entry name" value="DRY_EERY"/>
    <property type="match status" value="1"/>
</dbReference>
<keyword evidence="4" id="KW-0805">Transcription regulation</keyword>
<dbReference type="InterPro" id="IPR000061">
    <property type="entry name" value="Surp"/>
</dbReference>
<feature type="region of interest" description="Disordered" evidence="8">
    <location>
        <begin position="641"/>
        <end position="717"/>
    </location>
</feature>
<keyword evidence="7" id="KW-0175">Coiled coil</keyword>
<protein>
    <recommendedName>
        <fullName evidence="9">SURP motif domain-containing protein</fullName>
    </recommendedName>
</protein>
<dbReference type="Pfam" id="PF01805">
    <property type="entry name" value="Surp"/>
    <property type="match status" value="2"/>
</dbReference>
<gene>
    <name evidence="10" type="ORF">PLOB_00027849</name>
</gene>
<dbReference type="InterPro" id="IPR019147">
    <property type="entry name" value="SWAP_N_domain"/>
</dbReference>
<dbReference type="SUPFAM" id="SSF109905">
    <property type="entry name" value="Surp module (SWAP domain)"/>
    <property type="match status" value="2"/>
</dbReference>
<feature type="compositionally biased region" description="Acidic residues" evidence="8">
    <location>
        <begin position="346"/>
        <end position="362"/>
    </location>
</feature>
<evidence type="ECO:0000313" key="10">
    <source>
        <dbReference type="EMBL" id="CAH3120340.1"/>
    </source>
</evidence>
<evidence type="ECO:0000256" key="1">
    <source>
        <dbReference type="ARBA" id="ARBA00022664"/>
    </source>
</evidence>
<evidence type="ECO:0000256" key="8">
    <source>
        <dbReference type="SAM" id="MobiDB-lite"/>
    </source>
</evidence>
<dbReference type="Pfam" id="PF09750">
    <property type="entry name" value="DRY_EERY"/>
    <property type="match status" value="1"/>
</dbReference>
<reference evidence="10 11" key="1">
    <citation type="submission" date="2022-05" db="EMBL/GenBank/DDBJ databases">
        <authorList>
            <consortium name="Genoscope - CEA"/>
            <person name="William W."/>
        </authorList>
    </citation>
    <scope>NUCLEOTIDE SEQUENCE [LARGE SCALE GENOMIC DNA]</scope>
</reference>
<evidence type="ECO:0000313" key="11">
    <source>
        <dbReference type="Proteomes" id="UP001159405"/>
    </source>
</evidence>
<keyword evidence="11" id="KW-1185">Reference proteome</keyword>
<feature type="compositionally biased region" description="Polar residues" evidence="8">
    <location>
        <begin position="677"/>
        <end position="689"/>
    </location>
</feature>
<dbReference type="PANTHER" id="PTHR13161:SF15">
    <property type="entry name" value="SPLICING FACTOR, SUPPRESSOR OF WHITE-APRICOT HOMOLOG"/>
    <property type="match status" value="1"/>
</dbReference>
<dbReference type="Gene3D" id="1.10.10.790">
    <property type="entry name" value="Surp module"/>
    <property type="match status" value="2"/>
</dbReference>
<dbReference type="InterPro" id="IPR040397">
    <property type="entry name" value="SWAP"/>
</dbReference>
<dbReference type="PROSITE" id="PS50128">
    <property type="entry name" value="SURP"/>
    <property type="match status" value="2"/>
</dbReference>
<dbReference type="SMART" id="SM00648">
    <property type="entry name" value="SWAP"/>
    <property type="match status" value="2"/>
</dbReference>
<feature type="domain" description="SURP motif" evidence="9">
    <location>
        <begin position="545"/>
        <end position="585"/>
    </location>
</feature>
<evidence type="ECO:0000256" key="2">
    <source>
        <dbReference type="ARBA" id="ARBA00022737"/>
    </source>
</evidence>
<comment type="caution">
    <text evidence="10">The sequence shown here is derived from an EMBL/GenBank/DDBJ whole genome shotgun (WGS) entry which is preliminary data.</text>
</comment>
<evidence type="ECO:0000259" key="9">
    <source>
        <dbReference type="PROSITE" id="PS50128"/>
    </source>
</evidence>
<feature type="compositionally biased region" description="Basic and acidic residues" evidence="8">
    <location>
        <begin position="694"/>
        <end position="717"/>
    </location>
</feature>
<feature type="region of interest" description="Disordered" evidence="8">
    <location>
        <begin position="333"/>
        <end position="394"/>
    </location>
</feature>
<evidence type="ECO:0000256" key="4">
    <source>
        <dbReference type="ARBA" id="ARBA00023015"/>
    </source>
</evidence>
<keyword evidence="6" id="KW-0508">mRNA splicing</keyword>
<feature type="domain" description="SURP motif" evidence="9">
    <location>
        <begin position="279"/>
        <end position="321"/>
    </location>
</feature>
<keyword evidence="1" id="KW-0507">mRNA processing</keyword>
<keyword evidence="5" id="KW-0804">Transcription</keyword>